<dbReference type="OrthoDB" id="9802808at2"/>
<comment type="similarity">
    <text evidence="10">Belongs to the type II topoisomerase family. ParE type 2 subfamily.</text>
</comment>
<dbReference type="PANTHER" id="PTHR45866">
    <property type="entry name" value="DNA GYRASE/TOPOISOMERASE SUBUNIT B"/>
    <property type="match status" value="1"/>
</dbReference>
<protein>
    <recommendedName>
        <fullName evidence="10">DNA topoisomerase 4 subunit B</fullName>
        <ecNumber evidence="10">5.6.2.2</ecNumber>
    </recommendedName>
    <alternativeName>
        <fullName evidence="10">Topoisomerase IV subunit B</fullName>
    </alternativeName>
</protein>
<feature type="domain" description="Toprim" evidence="12">
    <location>
        <begin position="430"/>
        <end position="544"/>
    </location>
</feature>
<dbReference type="AlphaFoldDB" id="A0A1W6GX10"/>
<accession>A0A1W6GX10</accession>
<evidence type="ECO:0000256" key="9">
    <source>
        <dbReference type="ARBA" id="ARBA00063644"/>
    </source>
</evidence>
<keyword evidence="6 10" id="KW-0799">Topoisomerase</keyword>
<dbReference type="GO" id="GO:0005524">
    <property type="term" value="F:ATP binding"/>
    <property type="evidence" value="ECO:0007669"/>
    <property type="project" value="UniProtKB-UniRule"/>
</dbReference>
<dbReference type="SUPFAM" id="SSF54211">
    <property type="entry name" value="Ribosomal protein S5 domain 2-like"/>
    <property type="match status" value="1"/>
</dbReference>
<evidence type="ECO:0000256" key="11">
    <source>
        <dbReference type="SAM" id="MobiDB-lite"/>
    </source>
</evidence>
<dbReference type="Pfam" id="PF02518">
    <property type="entry name" value="HATPase_c"/>
    <property type="match status" value="1"/>
</dbReference>
<dbReference type="PRINTS" id="PR01159">
    <property type="entry name" value="DNAGYRASEB"/>
</dbReference>
<feature type="binding site" evidence="10">
    <location>
        <position position="53"/>
    </location>
    <ligand>
        <name>ATP</name>
        <dbReference type="ChEBI" id="CHEBI:30616"/>
    </ligand>
</feature>
<dbReference type="EMBL" id="KX447522">
    <property type="protein sequence ID" value="ARM20302.1"/>
    <property type="molecule type" value="Genomic_DNA"/>
</dbReference>
<dbReference type="NCBIfam" id="NF004189">
    <property type="entry name" value="PRK05644.1"/>
    <property type="match status" value="1"/>
</dbReference>
<comment type="subunit">
    <text evidence="9 10">Heterotetramer composed of ParC and ParE.</text>
</comment>
<name>A0A1W6GX10_9STAP</name>
<keyword evidence="7 10" id="KW-0238">DNA-binding</keyword>
<dbReference type="InterPro" id="IPR001241">
    <property type="entry name" value="Topo_IIA"/>
</dbReference>
<evidence type="ECO:0000256" key="5">
    <source>
        <dbReference type="ARBA" id="ARBA00022842"/>
    </source>
</evidence>
<dbReference type="Gene3D" id="3.30.230.10">
    <property type="match status" value="1"/>
</dbReference>
<comment type="catalytic activity">
    <reaction evidence="1 10">
        <text>ATP-dependent breakage, passage and rejoining of double-stranded DNA.</text>
        <dbReference type="EC" id="5.6.2.2"/>
    </reaction>
</comment>
<dbReference type="HAMAP" id="MF_00939">
    <property type="entry name" value="ParE_type2"/>
    <property type="match status" value="1"/>
</dbReference>
<sequence length="678" mass="75659">MFVGGKHLANNQYNDESIQVLEGLEAVRKRPGMYIGSTDSRGLHHLVYEILDNSIDEALNGHGSEINVVLNADDSVTVTDNGRGMPTGLHKTGKPTPEVIFTVLHAGGKFGQGGYKTTGGLHGVGASVVNALSSWLEVTIHNNGMIFKQRFENGGVPVTTLEEIGKSKKTGTSVTFKPDPSIFKQTIKFNFDTLSERLRESAFLLNNLKITITDLRNEEERHEVFYYEDGLKDFVNFVNEGKETLHDVAKFSGKSHDIEVEVAFQFNDQYSETILSFVNNVRTKDGGTHEVGMKTAITRVFNEYARKIGELKAKDKNLDGSDIREGMTAIISVKIPENLLQFEGQTKSKLGTSEARSAVDGVLSEQLPFYFEENGVLSQKLVKKAVKAAQARDAARKAREEARNGKKNKRKETLLSGKLTPVQSKDTSRNELYLVEGDSAGGSAKLGRDRKFQAILPLRGKVINTEKAKLEDILKNEEISTIIHTIGAGVGNDFEIKDANYDKIIIMTDADTDGAHIQVLLLTFFFKYMKPLIDAGKVYIALPPLYKVSKGKGKNEVIEYAWTDDELKAVQKKVGKGFILQRYKGLGEMNADQLWDTTMNPETRTLIRVEIDDELRSAKRVSTLMGDKVEPRRDWIERHVEFGMQEDVSILENDEVELLTEVEDIETIQDDEKGENNE</sequence>
<dbReference type="SUPFAM" id="SSF55874">
    <property type="entry name" value="ATPase domain of HSP90 chaperone/DNA topoisomerase II/histidine kinase"/>
    <property type="match status" value="1"/>
</dbReference>
<dbReference type="GO" id="GO:0006265">
    <property type="term" value="P:DNA topological change"/>
    <property type="evidence" value="ECO:0007669"/>
    <property type="project" value="UniProtKB-UniRule"/>
</dbReference>
<dbReference type="GO" id="GO:0046872">
    <property type="term" value="F:metal ion binding"/>
    <property type="evidence" value="ECO:0007669"/>
    <property type="project" value="UniProtKB-KW"/>
</dbReference>
<reference evidence="13" key="1">
    <citation type="journal article" date="2017" name="Int. J. Syst. Evol. Microbiol.">
        <title>Macrococcus canis sp. nov., a skin bacterium associated with infections in dogs.</title>
        <authorList>
            <person name="Gobeli Brawand S."/>
            <person name="Cotting K."/>
            <person name="Gomez-Sanz E."/>
            <person name="Collaud A."/>
            <person name="Thomann A."/>
            <person name="Brodard I."/>
            <person name="Rodriguez-Campos S."/>
            <person name="Strauss C."/>
            <person name="Perreten V."/>
        </authorList>
    </citation>
    <scope>NUCLEOTIDE SEQUENCE</scope>
    <source>
        <strain evidence="13">KM 45013</strain>
    </source>
</reference>
<dbReference type="PANTHER" id="PTHR45866:SF12">
    <property type="entry name" value="DNA TOPOISOMERASE 4 SUBUNIT B"/>
    <property type="match status" value="1"/>
</dbReference>
<keyword evidence="10" id="KW-0067">ATP-binding</keyword>
<comment type="cofactor">
    <cofactor evidence="2">
        <name>Mg(2+)</name>
        <dbReference type="ChEBI" id="CHEBI:18420"/>
    </cofactor>
</comment>
<dbReference type="Pfam" id="PF00986">
    <property type="entry name" value="DNA_gyraseB_C"/>
    <property type="match status" value="1"/>
</dbReference>
<feature type="binding site" evidence="10">
    <location>
        <begin position="120"/>
        <end position="126"/>
    </location>
    <ligand>
        <name>ATP</name>
        <dbReference type="ChEBI" id="CHEBI:30616"/>
    </ligand>
</feature>
<dbReference type="FunFam" id="3.30.230.10:FF:000005">
    <property type="entry name" value="DNA gyrase subunit B"/>
    <property type="match status" value="1"/>
</dbReference>
<dbReference type="InterPro" id="IPR013759">
    <property type="entry name" value="Topo_IIA_B_C"/>
</dbReference>
<dbReference type="FunFam" id="3.30.565.10:FF:000002">
    <property type="entry name" value="DNA gyrase subunit B"/>
    <property type="match status" value="1"/>
</dbReference>
<evidence type="ECO:0000256" key="4">
    <source>
        <dbReference type="ARBA" id="ARBA00022723"/>
    </source>
</evidence>
<keyword evidence="5" id="KW-0460">Magnesium</keyword>
<evidence type="ECO:0000259" key="12">
    <source>
        <dbReference type="PROSITE" id="PS50880"/>
    </source>
</evidence>
<feature type="site" description="Interaction with DNA" evidence="10">
    <location>
        <position position="464"/>
    </location>
</feature>
<dbReference type="GO" id="GO:0003677">
    <property type="term" value="F:DNA binding"/>
    <property type="evidence" value="ECO:0007669"/>
    <property type="project" value="UniProtKB-UniRule"/>
</dbReference>
<dbReference type="SMART" id="SM00433">
    <property type="entry name" value="TOP2c"/>
    <property type="match status" value="1"/>
</dbReference>
<dbReference type="InterPro" id="IPR018522">
    <property type="entry name" value="TopoIIA_CS"/>
</dbReference>
<dbReference type="GO" id="GO:0005694">
    <property type="term" value="C:chromosome"/>
    <property type="evidence" value="ECO:0007669"/>
    <property type="project" value="InterPro"/>
</dbReference>
<feature type="compositionally biased region" description="Basic and acidic residues" evidence="11">
    <location>
        <begin position="394"/>
        <end position="404"/>
    </location>
</feature>
<dbReference type="InterPro" id="IPR014721">
    <property type="entry name" value="Ribsml_uS5_D2-typ_fold_subgr"/>
</dbReference>
<evidence type="ECO:0000256" key="10">
    <source>
        <dbReference type="HAMAP-Rule" id="MF_00939"/>
    </source>
</evidence>
<dbReference type="Pfam" id="PF00204">
    <property type="entry name" value="DNA_gyraseB"/>
    <property type="match status" value="1"/>
</dbReference>
<organism evidence="13">
    <name type="scientific">Macrococcoides canis</name>
    <dbReference type="NCBI Taxonomy" id="1855823"/>
    <lineage>
        <taxon>Bacteria</taxon>
        <taxon>Bacillati</taxon>
        <taxon>Bacillota</taxon>
        <taxon>Bacilli</taxon>
        <taxon>Bacillales</taxon>
        <taxon>Staphylococcaceae</taxon>
        <taxon>Macrococcoides</taxon>
    </lineage>
</organism>
<evidence type="ECO:0000256" key="2">
    <source>
        <dbReference type="ARBA" id="ARBA00001946"/>
    </source>
</evidence>
<feature type="binding site" evidence="10">
    <location>
        <position position="347"/>
    </location>
    <ligand>
        <name>ATP</name>
        <dbReference type="ChEBI" id="CHEBI:30616"/>
    </ligand>
</feature>
<dbReference type="Gene3D" id="3.30.565.10">
    <property type="entry name" value="Histidine kinase-like ATPase, C-terminal domain"/>
    <property type="match status" value="1"/>
</dbReference>
<dbReference type="InterPro" id="IPR006171">
    <property type="entry name" value="TOPRIM_dom"/>
</dbReference>
<dbReference type="Pfam" id="PF01751">
    <property type="entry name" value="Toprim"/>
    <property type="match status" value="1"/>
</dbReference>
<dbReference type="SMART" id="SM00387">
    <property type="entry name" value="HATPase_c"/>
    <property type="match status" value="1"/>
</dbReference>
<dbReference type="PROSITE" id="PS00177">
    <property type="entry name" value="TOPOISOMERASE_II"/>
    <property type="match status" value="1"/>
</dbReference>
<dbReference type="InterPro" id="IPR013506">
    <property type="entry name" value="Topo_IIA_bsu_dom2"/>
</dbReference>
<proteinExistence type="inferred from homology"/>
<dbReference type="GO" id="GO:0007059">
    <property type="term" value="P:chromosome segregation"/>
    <property type="evidence" value="ECO:0007669"/>
    <property type="project" value="UniProtKB-UniRule"/>
</dbReference>
<gene>
    <name evidence="13" type="primary">grlB</name>
    <name evidence="10" type="synonym">parE</name>
</gene>
<feature type="site" description="Interaction with DNA" evidence="10">
    <location>
        <position position="516"/>
    </location>
</feature>
<dbReference type="GO" id="GO:0034335">
    <property type="term" value="F:DNA negative supercoiling activity"/>
    <property type="evidence" value="ECO:0007669"/>
    <property type="project" value="UniProtKB-ARBA"/>
</dbReference>
<evidence type="ECO:0000256" key="3">
    <source>
        <dbReference type="ARBA" id="ARBA00010708"/>
    </source>
</evidence>
<dbReference type="InterPro" id="IPR000565">
    <property type="entry name" value="Topo_IIA_B"/>
</dbReference>
<feature type="region of interest" description="Disordered" evidence="11">
    <location>
        <begin position="394"/>
        <end position="421"/>
    </location>
</feature>
<dbReference type="InterPro" id="IPR020568">
    <property type="entry name" value="Ribosomal_Su5_D2-typ_SF"/>
</dbReference>
<dbReference type="InterPro" id="IPR013760">
    <property type="entry name" value="Topo_IIA-like_dom_sf"/>
</dbReference>
<dbReference type="SUPFAM" id="SSF56719">
    <property type="entry name" value="Type II DNA topoisomerase"/>
    <property type="match status" value="1"/>
</dbReference>
<dbReference type="EC" id="5.6.2.2" evidence="10"/>
<dbReference type="InterPro" id="IPR003594">
    <property type="entry name" value="HATPase_dom"/>
</dbReference>
<keyword evidence="8 10" id="KW-0413">Isomerase</keyword>
<dbReference type="PRINTS" id="PR00418">
    <property type="entry name" value="TPI2FAMILY"/>
</dbReference>
<dbReference type="GeneID" id="35295312"/>
<dbReference type="CDD" id="cd00822">
    <property type="entry name" value="TopoII_Trans_DNA_gyrase"/>
    <property type="match status" value="1"/>
</dbReference>
<evidence type="ECO:0000256" key="1">
    <source>
        <dbReference type="ARBA" id="ARBA00000185"/>
    </source>
</evidence>
<dbReference type="InterPro" id="IPR036890">
    <property type="entry name" value="HATPase_C_sf"/>
</dbReference>
<keyword evidence="4" id="KW-0479">Metal-binding</keyword>
<dbReference type="NCBIfam" id="TIGR01058">
    <property type="entry name" value="parE_Gpos"/>
    <property type="match status" value="1"/>
</dbReference>
<feature type="binding site" evidence="10">
    <location>
        <position position="13"/>
    </location>
    <ligand>
        <name>ATP</name>
        <dbReference type="ChEBI" id="CHEBI:30616"/>
    </ligand>
</feature>
<dbReference type="CDD" id="cd16928">
    <property type="entry name" value="HATPase_GyrB-like"/>
    <property type="match status" value="1"/>
</dbReference>
<dbReference type="FunFam" id="3.40.50.670:FF:000002">
    <property type="entry name" value="DNA gyrase subunit B"/>
    <property type="match status" value="1"/>
</dbReference>
<evidence type="ECO:0000313" key="13">
    <source>
        <dbReference type="EMBL" id="ARM20302.1"/>
    </source>
</evidence>
<evidence type="ECO:0000256" key="7">
    <source>
        <dbReference type="ARBA" id="ARBA00023125"/>
    </source>
</evidence>
<keyword evidence="10" id="KW-0547">Nucleotide-binding</keyword>
<dbReference type="InterPro" id="IPR005740">
    <property type="entry name" value="ParE_type2"/>
</dbReference>
<dbReference type="PROSITE" id="PS50880">
    <property type="entry name" value="TOPRIM"/>
    <property type="match status" value="1"/>
</dbReference>
<evidence type="ECO:0000256" key="6">
    <source>
        <dbReference type="ARBA" id="ARBA00023029"/>
    </source>
</evidence>
<dbReference type="Gene3D" id="3.40.50.670">
    <property type="match status" value="1"/>
</dbReference>
<dbReference type="InterPro" id="IPR002288">
    <property type="entry name" value="DNA_gyrase_B_C"/>
</dbReference>
<comment type="function">
    <text evidence="10">Topoisomerase IV is essential for chromosome segregation. It relaxes supercoiled DNA. Performs the decatenation events required during the replication of a circular DNA molecule.</text>
</comment>
<feature type="site" description="Interaction with DNA" evidence="10">
    <location>
        <position position="632"/>
    </location>
</feature>
<evidence type="ECO:0000256" key="8">
    <source>
        <dbReference type="ARBA" id="ARBA00023235"/>
    </source>
</evidence>
<comment type="similarity">
    <text evidence="3">Belongs to the type II topoisomerase GyrB family.</text>
</comment>
<dbReference type="RefSeq" id="WP_086043659.1">
    <property type="nucleotide sequence ID" value="NZ_CBCRZA010000005.1"/>
</dbReference>
<feature type="binding site" evidence="10">
    <location>
        <position position="80"/>
    </location>
    <ligand>
        <name>ATP</name>
        <dbReference type="ChEBI" id="CHEBI:30616"/>
    </ligand>
</feature>